<evidence type="ECO:0000256" key="1">
    <source>
        <dbReference type="ARBA" id="ARBA00023015"/>
    </source>
</evidence>
<evidence type="ECO:0000259" key="4">
    <source>
        <dbReference type="PROSITE" id="PS50949"/>
    </source>
</evidence>
<evidence type="ECO:0000256" key="3">
    <source>
        <dbReference type="ARBA" id="ARBA00023163"/>
    </source>
</evidence>
<name>A0A1G6PIL1_9PSEU</name>
<dbReference type="Proteomes" id="UP000199501">
    <property type="component" value="Unassembled WGS sequence"/>
</dbReference>
<dbReference type="AlphaFoldDB" id="A0A1G6PIL1"/>
<sequence length="280" mass="31242">MALDPDDPRPPYVQVANALRAAILTKKFSAGDKLPSRNELAKTYNVAPMTVQNALRELRDEGLIVSRQGSGVFVRERTERPVGLRPHIERAFATEHVTIDFAGFSGETLHGAMQEPLDKIREGRLRPESIHVRILIPDTTAPLAIPCRVEDLADSPEFRARATAIMHRHIGAITDTVNELGSLGLIKEARATVRVHHAAPLFKLYIINGEETFFGFYPVREHILTFGDTPTPIYDLMGKDAILFHHSATDDDTSTGSQYVDQAQTWFNSMWNTVSTEFTP</sequence>
<gene>
    <name evidence="5" type="ORF">SAMN05216174_104308</name>
</gene>
<evidence type="ECO:0000256" key="2">
    <source>
        <dbReference type="ARBA" id="ARBA00023125"/>
    </source>
</evidence>
<keyword evidence="2" id="KW-0238">DNA-binding</keyword>
<dbReference type="InterPro" id="IPR050679">
    <property type="entry name" value="Bact_HTH_transcr_reg"/>
</dbReference>
<reference evidence="6" key="1">
    <citation type="submission" date="2016-10" db="EMBL/GenBank/DDBJ databases">
        <authorList>
            <person name="Varghese N."/>
            <person name="Submissions S."/>
        </authorList>
    </citation>
    <scope>NUCLEOTIDE SEQUENCE [LARGE SCALE GENOMIC DNA]</scope>
    <source>
        <strain evidence="6">IBRC-M 10403</strain>
    </source>
</reference>
<dbReference type="Gene3D" id="1.10.10.10">
    <property type="entry name" value="Winged helix-like DNA-binding domain superfamily/Winged helix DNA-binding domain"/>
    <property type="match status" value="1"/>
</dbReference>
<dbReference type="PRINTS" id="PR00035">
    <property type="entry name" value="HTHGNTR"/>
</dbReference>
<dbReference type="PANTHER" id="PTHR44846:SF17">
    <property type="entry name" value="GNTR-FAMILY TRANSCRIPTIONAL REGULATOR"/>
    <property type="match status" value="1"/>
</dbReference>
<feature type="domain" description="HTH gntR-type" evidence="4">
    <location>
        <begin position="9"/>
        <end position="77"/>
    </location>
</feature>
<dbReference type="EMBL" id="FMZZ01000004">
    <property type="protein sequence ID" value="SDC79811.1"/>
    <property type="molecule type" value="Genomic_DNA"/>
</dbReference>
<dbReference type="GO" id="GO:0003677">
    <property type="term" value="F:DNA binding"/>
    <property type="evidence" value="ECO:0007669"/>
    <property type="project" value="UniProtKB-KW"/>
</dbReference>
<dbReference type="PANTHER" id="PTHR44846">
    <property type="entry name" value="MANNOSYL-D-GLYCERATE TRANSPORT/METABOLISM SYSTEM REPRESSOR MNGR-RELATED"/>
    <property type="match status" value="1"/>
</dbReference>
<dbReference type="Pfam" id="PF00392">
    <property type="entry name" value="GntR"/>
    <property type="match status" value="1"/>
</dbReference>
<dbReference type="PROSITE" id="PS50949">
    <property type="entry name" value="HTH_GNTR"/>
    <property type="match status" value="1"/>
</dbReference>
<evidence type="ECO:0000313" key="6">
    <source>
        <dbReference type="Proteomes" id="UP000199501"/>
    </source>
</evidence>
<dbReference type="GO" id="GO:0045892">
    <property type="term" value="P:negative regulation of DNA-templated transcription"/>
    <property type="evidence" value="ECO:0007669"/>
    <property type="project" value="TreeGrafter"/>
</dbReference>
<dbReference type="InterPro" id="IPR000524">
    <property type="entry name" value="Tscrpt_reg_HTH_GntR"/>
</dbReference>
<keyword evidence="6" id="KW-1185">Reference proteome</keyword>
<dbReference type="STRING" id="1271860.SAMN05216174_104308"/>
<dbReference type="RefSeq" id="WP_175482772.1">
    <property type="nucleotide sequence ID" value="NZ_FMZZ01000004.1"/>
</dbReference>
<proteinExistence type="predicted"/>
<keyword evidence="3" id="KW-0804">Transcription</keyword>
<organism evidence="5 6">
    <name type="scientific">Actinokineospora iranica</name>
    <dbReference type="NCBI Taxonomy" id="1271860"/>
    <lineage>
        <taxon>Bacteria</taxon>
        <taxon>Bacillati</taxon>
        <taxon>Actinomycetota</taxon>
        <taxon>Actinomycetes</taxon>
        <taxon>Pseudonocardiales</taxon>
        <taxon>Pseudonocardiaceae</taxon>
        <taxon>Actinokineospora</taxon>
    </lineage>
</organism>
<dbReference type="SUPFAM" id="SSF46785">
    <property type="entry name" value="Winged helix' DNA-binding domain"/>
    <property type="match status" value="1"/>
</dbReference>
<protein>
    <submittedName>
        <fullName evidence="5">Regulatory protein, gntR family</fullName>
    </submittedName>
</protein>
<keyword evidence="1" id="KW-0805">Transcription regulation</keyword>
<dbReference type="CDD" id="cd07377">
    <property type="entry name" value="WHTH_GntR"/>
    <property type="match status" value="1"/>
</dbReference>
<dbReference type="InterPro" id="IPR036390">
    <property type="entry name" value="WH_DNA-bd_sf"/>
</dbReference>
<evidence type="ECO:0000313" key="5">
    <source>
        <dbReference type="EMBL" id="SDC79811.1"/>
    </source>
</evidence>
<dbReference type="SMART" id="SM00345">
    <property type="entry name" value="HTH_GNTR"/>
    <property type="match status" value="1"/>
</dbReference>
<accession>A0A1G6PIL1</accession>
<dbReference type="GO" id="GO:0003700">
    <property type="term" value="F:DNA-binding transcription factor activity"/>
    <property type="evidence" value="ECO:0007669"/>
    <property type="project" value="InterPro"/>
</dbReference>
<dbReference type="InterPro" id="IPR036388">
    <property type="entry name" value="WH-like_DNA-bd_sf"/>
</dbReference>